<organism evidence="2 3">
    <name type="scientific">Trachipleistophora hominis</name>
    <name type="common">Microsporidian parasite</name>
    <dbReference type="NCBI Taxonomy" id="72359"/>
    <lineage>
        <taxon>Eukaryota</taxon>
        <taxon>Fungi</taxon>
        <taxon>Fungi incertae sedis</taxon>
        <taxon>Microsporidia</taxon>
        <taxon>Pleistophoridae</taxon>
        <taxon>Trachipleistophora</taxon>
    </lineage>
</organism>
<dbReference type="InParanoid" id="L7JYW7"/>
<keyword evidence="1" id="KW-0812">Transmembrane</keyword>
<dbReference type="AlphaFoldDB" id="L7JYW7"/>
<accession>L7JYW7</accession>
<keyword evidence="3" id="KW-1185">Reference proteome</keyword>
<dbReference type="VEuPathDB" id="MicrosporidiaDB:THOM_0543"/>
<proteinExistence type="predicted"/>
<dbReference type="Proteomes" id="UP000011185">
    <property type="component" value="Unassembled WGS sequence"/>
</dbReference>
<keyword evidence="1" id="KW-1133">Transmembrane helix</keyword>
<dbReference type="HOGENOM" id="CLU_1778764_0_0_1"/>
<feature type="transmembrane region" description="Helical" evidence="1">
    <location>
        <begin position="7"/>
        <end position="24"/>
    </location>
</feature>
<keyword evidence="1" id="KW-0472">Membrane</keyword>
<evidence type="ECO:0000313" key="3">
    <source>
        <dbReference type="Proteomes" id="UP000011185"/>
    </source>
</evidence>
<sequence>MNPFIASLLYASSILLIIIVHFIPPHIAQKTQENVQKQLKTQFNELYDTGAMNTHTGYYLKLKKVVRYSHLLHEHDVRTLFAYSEMNDMRIDAILNSLEFEKGNVFTFYLPPLFNFGIWFPLLCPILINMVVVLKTFIRRCKCVRK</sequence>
<evidence type="ECO:0000313" key="2">
    <source>
        <dbReference type="EMBL" id="ELQ76515.1"/>
    </source>
</evidence>
<dbReference type="OMA" id="MNDMRID"/>
<name>L7JYW7_TRAHO</name>
<dbReference type="EMBL" id="JH993845">
    <property type="protein sequence ID" value="ELQ76515.1"/>
    <property type="molecule type" value="Genomic_DNA"/>
</dbReference>
<protein>
    <submittedName>
        <fullName evidence="2">Uncharacterized protein</fullName>
    </submittedName>
</protein>
<dbReference type="OrthoDB" id="10347767at2759"/>
<evidence type="ECO:0000256" key="1">
    <source>
        <dbReference type="SAM" id="Phobius"/>
    </source>
</evidence>
<reference evidence="2 3" key="1">
    <citation type="journal article" date="2012" name="PLoS Pathog.">
        <title>The genome of the obligate intracellular parasite Trachipleistophora hominis: new insights into microsporidian genome dynamics and reductive evolution.</title>
        <authorList>
            <person name="Heinz E."/>
            <person name="Williams T.A."/>
            <person name="Nakjang S."/>
            <person name="Noel C.J."/>
            <person name="Swan D.C."/>
            <person name="Goldberg A.V."/>
            <person name="Harris S.R."/>
            <person name="Weinmaier T."/>
            <person name="Markert S."/>
            <person name="Becher D."/>
            <person name="Bernhardt J."/>
            <person name="Dagan T."/>
            <person name="Hacker C."/>
            <person name="Lucocq J.M."/>
            <person name="Schweder T."/>
            <person name="Rattei T."/>
            <person name="Hall N."/>
            <person name="Hirt R.P."/>
            <person name="Embley T.M."/>
        </authorList>
    </citation>
    <scope>NUCLEOTIDE SEQUENCE [LARGE SCALE GENOMIC DNA]</scope>
</reference>
<gene>
    <name evidence="2" type="ORF">THOM_0543</name>
</gene>
<feature type="transmembrane region" description="Helical" evidence="1">
    <location>
        <begin position="118"/>
        <end position="138"/>
    </location>
</feature>